<comment type="caution">
    <text evidence="14">The sequence shown here is derived from an EMBL/GenBank/DDBJ whole genome shotgun (WGS) entry which is preliminary data.</text>
</comment>
<dbReference type="Gene3D" id="2.60.34.10">
    <property type="entry name" value="Substrate Binding Domain Of DNAk, Chain A, domain 1"/>
    <property type="match status" value="1"/>
</dbReference>
<keyword evidence="15" id="KW-1185">Reference proteome</keyword>
<dbReference type="InterPro" id="IPR013126">
    <property type="entry name" value="Hsp_70_fam"/>
</dbReference>
<evidence type="ECO:0000256" key="10">
    <source>
        <dbReference type="ARBA" id="ARBA00030019"/>
    </source>
</evidence>
<protein>
    <recommendedName>
        <fullName evidence="3">Chaperone protein DnaK</fullName>
    </recommendedName>
    <alternativeName>
        <fullName evidence="4">Chaperone protein dnaK</fullName>
    </alternativeName>
    <alternativeName>
        <fullName evidence="12">HSP70</fullName>
    </alternativeName>
    <alternativeName>
        <fullName evidence="11">Heat shock 70 kDa protein</fullName>
    </alternativeName>
    <alternativeName>
        <fullName evidence="10">Heat shock protein 70</fullName>
    </alternativeName>
</protein>
<dbReference type="FunFam" id="3.30.420.40:FF:000144">
    <property type="entry name" value="Molecular chaperone HscC"/>
    <property type="match status" value="1"/>
</dbReference>
<evidence type="ECO:0000313" key="14">
    <source>
        <dbReference type="EMBL" id="KTD86693.1"/>
    </source>
</evidence>
<comment type="function">
    <text evidence="1">Acts as a chaperone.</text>
</comment>
<dbReference type="InterPro" id="IPR018181">
    <property type="entry name" value="Heat_shock_70_CS"/>
</dbReference>
<dbReference type="InterPro" id="IPR029047">
    <property type="entry name" value="HSP70_peptide-bd_sf"/>
</dbReference>
<dbReference type="GO" id="GO:0140662">
    <property type="term" value="F:ATP-dependent protein folding chaperone"/>
    <property type="evidence" value="ECO:0007669"/>
    <property type="project" value="InterPro"/>
</dbReference>
<evidence type="ECO:0000256" key="2">
    <source>
        <dbReference type="ARBA" id="ARBA00007381"/>
    </source>
</evidence>
<evidence type="ECO:0000256" key="8">
    <source>
        <dbReference type="ARBA" id="ARBA00023016"/>
    </source>
</evidence>
<evidence type="ECO:0000256" key="11">
    <source>
        <dbReference type="ARBA" id="ARBA00030945"/>
    </source>
</evidence>
<dbReference type="PROSITE" id="PS00297">
    <property type="entry name" value="HSP70_1"/>
    <property type="match status" value="1"/>
</dbReference>
<reference evidence="14 15" key="1">
    <citation type="journal article" date="2015" name="Int. Biodeterior. Biodegradation">
        <title>Physiological and genetic screening methods for the isolation of methyl tert-butyl ether-degrading bacteria for bioremediation purposes.</title>
        <authorList>
            <person name="Guisado I.M."/>
            <person name="Purswani J."/>
            <person name="Gonzalez Lopez J."/>
            <person name="Pozo C."/>
        </authorList>
    </citation>
    <scope>NUCLEOTIDE SEQUENCE [LARGE SCALE GENOMIC DNA]</scope>
    <source>
        <strain evidence="14 15">SH7</strain>
    </source>
</reference>
<evidence type="ECO:0000313" key="15">
    <source>
        <dbReference type="Proteomes" id="UP000054709"/>
    </source>
</evidence>
<keyword evidence="6 13" id="KW-0547">Nucleotide-binding</keyword>
<dbReference type="PRINTS" id="PR00301">
    <property type="entry name" value="HEATSHOCK70"/>
</dbReference>
<dbReference type="OrthoDB" id="9766019at2"/>
<dbReference type="Proteomes" id="UP000054709">
    <property type="component" value="Unassembled WGS sequence"/>
</dbReference>
<dbReference type="Pfam" id="PF00012">
    <property type="entry name" value="HSP70"/>
    <property type="match status" value="1"/>
</dbReference>
<evidence type="ECO:0000256" key="7">
    <source>
        <dbReference type="ARBA" id="ARBA00022840"/>
    </source>
</evidence>
<dbReference type="GO" id="GO:0005524">
    <property type="term" value="F:ATP binding"/>
    <property type="evidence" value="ECO:0007669"/>
    <property type="project" value="UniProtKB-KW"/>
</dbReference>
<evidence type="ECO:0000256" key="12">
    <source>
        <dbReference type="ARBA" id="ARBA00033103"/>
    </source>
</evidence>
<evidence type="ECO:0000256" key="3">
    <source>
        <dbReference type="ARBA" id="ARBA00014415"/>
    </source>
</evidence>
<keyword evidence="5" id="KW-0597">Phosphoprotein</keyword>
<dbReference type="PROSITE" id="PS01036">
    <property type="entry name" value="HSP70_3"/>
    <property type="match status" value="1"/>
</dbReference>
<evidence type="ECO:0000256" key="13">
    <source>
        <dbReference type="RuleBase" id="RU003322"/>
    </source>
</evidence>
<dbReference type="CDD" id="cd10235">
    <property type="entry name" value="ASKHA_NBD_HSP70_HscC"/>
    <property type="match status" value="1"/>
</dbReference>
<dbReference type="Gene3D" id="3.90.640.10">
    <property type="entry name" value="Actin, Chain A, domain 4"/>
    <property type="match status" value="1"/>
</dbReference>
<dbReference type="EMBL" id="LCZJ02000019">
    <property type="protein sequence ID" value="KTD86693.1"/>
    <property type="molecule type" value="Genomic_DNA"/>
</dbReference>
<name>A0A0W1AZE0_9BACL</name>
<dbReference type="AlphaFoldDB" id="A0A0W1AZE0"/>
<dbReference type="RefSeq" id="WP_060623581.1">
    <property type="nucleotide sequence ID" value="NZ_LCZJ02000019.1"/>
</dbReference>
<dbReference type="InterPro" id="IPR042030">
    <property type="entry name" value="HscC_NBD"/>
</dbReference>
<keyword evidence="9" id="KW-0143">Chaperone</keyword>
<evidence type="ECO:0000256" key="6">
    <source>
        <dbReference type="ARBA" id="ARBA00022741"/>
    </source>
</evidence>
<proteinExistence type="inferred from homology"/>
<evidence type="ECO:0000256" key="5">
    <source>
        <dbReference type="ARBA" id="ARBA00022553"/>
    </source>
</evidence>
<evidence type="ECO:0000256" key="1">
    <source>
        <dbReference type="ARBA" id="ARBA00002290"/>
    </source>
</evidence>
<dbReference type="PANTHER" id="PTHR19375">
    <property type="entry name" value="HEAT SHOCK PROTEIN 70KDA"/>
    <property type="match status" value="1"/>
</dbReference>
<dbReference type="InterPro" id="IPR043129">
    <property type="entry name" value="ATPase_NBD"/>
</dbReference>
<dbReference type="SUPFAM" id="SSF100920">
    <property type="entry name" value="Heat shock protein 70kD (HSP70), peptide-binding domain"/>
    <property type="match status" value="1"/>
</dbReference>
<gene>
    <name evidence="14" type="ORF">UQ64_14675</name>
</gene>
<comment type="similarity">
    <text evidence="2 13">Belongs to the heat shock protein 70 family.</text>
</comment>
<keyword evidence="8" id="KW-0346">Stress response</keyword>
<sequence>MTMIGIDLGTTNSLVAYWTETGPAIIPNVLGEHLTPSVVSLDSNGEILVGQIAKERLITHPNATVSTFKRYMGTEKKYRLGCYSFSPEELSSFIIKALKEDAETFLGEEVTEAVISVPAYFNDTQRNATKRAAEIAGLKVERLINEPTAAAISYGLHQQQEDTRFLVFDLGGGTFDVSILEFFEGVMEVKSIAGDNYLGGEDFSQLLASHFIYSQGIDGDQLDYKTSSAILKQAEVCKLALSRNSIGAMSLTLGERTFEMEVDRDDFEKIVNQLLVRLRHPIERAMRDAALLPEELDAIILIGGATRMPVIRSIIGKMFGRLPFTEINPDEAVVLGAAIQVALKERNQALSEVVLTDVNPYTLGIEMSKQVDRDRNYEDGYFSPIIERNMPIPISRVEEFCTIRDNQLRIRIYIYQGESRRVENNIKLGELAVEVPPAPAGEQSILVRFTYDINGILEVEVTTISTGIMKRLVITQNPGNLTDQQIEDRLKVLKDIKIHPRDRVANRLLLAKGERLYEEVLGDKRSEVEFVMHQFERVLATQDEKRIEEVASELKRKLDHLERWRDF</sequence>
<evidence type="ECO:0000256" key="9">
    <source>
        <dbReference type="ARBA" id="ARBA00023186"/>
    </source>
</evidence>
<keyword evidence="7 13" id="KW-0067">ATP-binding</keyword>
<dbReference type="PROSITE" id="PS00329">
    <property type="entry name" value="HSP70_2"/>
    <property type="match status" value="1"/>
</dbReference>
<organism evidence="14 15">
    <name type="scientific">Paenibacillus etheri</name>
    <dbReference type="NCBI Taxonomy" id="1306852"/>
    <lineage>
        <taxon>Bacteria</taxon>
        <taxon>Bacillati</taxon>
        <taxon>Bacillota</taxon>
        <taxon>Bacilli</taxon>
        <taxon>Bacillales</taxon>
        <taxon>Paenibacillaceae</taxon>
        <taxon>Paenibacillus</taxon>
    </lineage>
</organism>
<dbReference type="SUPFAM" id="SSF53067">
    <property type="entry name" value="Actin-like ATPase domain"/>
    <property type="match status" value="2"/>
</dbReference>
<dbReference type="Gene3D" id="3.30.420.40">
    <property type="match status" value="2"/>
</dbReference>
<accession>A0A0W1AZE0</accession>
<evidence type="ECO:0000256" key="4">
    <source>
        <dbReference type="ARBA" id="ARBA00017249"/>
    </source>
</evidence>